<feature type="region of interest" description="Disordered" evidence="1">
    <location>
        <begin position="511"/>
        <end position="576"/>
    </location>
</feature>
<gene>
    <name evidence="3" type="ordered locus">FRAAL4725</name>
</gene>
<protein>
    <submittedName>
        <fullName evidence="3">Conserved hypothetical membrane protein</fullName>
    </submittedName>
</protein>
<feature type="compositionally biased region" description="Basic and acidic residues" evidence="1">
    <location>
        <begin position="530"/>
        <end position="542"/>
    </location>
</feature>
<dbReference type="EMBL" id="CT573213">
    <property type="protein sequence ID" value="CAJ63366.1"/>
    <property type="molecule type" value="Genomic_DNA"/>
</dbReference>
<feature type="transmembrane region" description="Helical" evidence="2">
    <location>
        <begin position="437"/>
        <end position="455"/>
    </location>
</feature>
<keyword evidence="2" id="KW-0812">Transmembrane</keyword>
<sequence>MHRRGRLARLLLVAGFGLLLAAWVGSNAPGFGPDEPANFVKEVGAGTGQWSGTPGRLAHPAFGAQPGAPERIDWINRNSRVFRLPAGLDPGRAGFPCNLFRNWLSVSCLDRPHSRPPATRALSYVGTYEPYVYAVPGAAMARTDTALGALYTGRAVTAALVAGLLAVAVAAAWSGPAGPLSVAGVLLAASPMVLFMGSVLGTNGIEIAAATALFALVLRMGRATGPPRWAWPAVGVVGALLALSRPTGPAWVLLAPLVGLVLAERRGAGRCRGADRWRRAWPVPWLGLAAGGVVATTLWERAVQPHPGIRRALVVEGLHRLPHDADAWVRQWVGVFGWASLPMPTYAYRIWWVAVVALALVALAAGPWRARLGFVAVLVGAAVVAVGLDVVVLRQTRFPVYGRYLLPLAVLLPLAAGEIITRQAARLPGAVRRPIQVAVPLAVAAVHLVGLWANARRYAVGTGGPVWFLGRSQWNPPGGWPPWFALAAAGTLCLVAFALTGLRAAPATPGARIAGGHDPGGLPAYPTETDDAHRPSLHEAVPRETSGAEAAGTTNQHLPAKMIDPGRRRTSPTGDD</sequence>
<organism evidence="3 4">
    <name type="scientific">Frankia alni (strain DSM 45986 / CECT 9034 / ACN14a)</name>
    <dbReference type="NCBI Taxonomy" id="326424"/>
    <lineage>
        <taxon>Bacteria</taxon>
        <taxon>Bacillati</taxon>
        <taxon>Actinomycetota</taxon>
        <taxon>Actinomycetes</taxon>
        <taxon>Frankiales</taxon>
        <taxon>Frankiaceae</taxon>
        <taxon>Frankia</taxon>
    </lineage>
</organism>
<name>Q0RGM1_FRAAA</name>
<dbReference type="AlphaFoldDB" id="Q0RGM1"/>
<dbReference type="InterPro" id="IPR018674">
    <property type="entry name" value="DUF2142_membrane"/>
</dbReference>
<feature type="transmembrane region" description="Helical" evidence="2">
    <location>
        <begin position="280"/>
        <end position="299"/>
    </location>
</feature>
<reference evidence="3 4" key="1">
    <citation type="journal article" date="2007" name="Genome Res.">
        <title>Genome characteristics of facultatively symbiotic Frankia sp. strains reflect host range and host plant biogeography.</title>
        <authorList>
            <person name="Normand P."/>
            <person name="Lapierre P."/>
            <person name="Tisa L.S."/>
            <person name="Gogarten J.P."/>
            <person name="Alloisio N."/>
            <person name="Bagnarol E."/>
            <person name="Bassi C.A."/>
            <person name="Berry A.M."/>
            <person name="Bickhart D.M."/>
            <person name="Choisne N."/>
            <person name="Couloux A."/>
            <person name="Cournoyer B."/>
            <person name="Cruveiller S."/>
            <person name="Daubin V."/>
            <person name="Demange N."/>
            <person name="Francino M.P."/>
            <person name="Goltsman E."/>
            <person name="Huang Y."/>
            <person name="Kopp O.R."/>
            <person name="Labarre L."/>
            <person name="Lapidus A."/>
            <person name="Lavire C."/>
            <person name="Marechal J."/>
            <person name="Martinez M."/>
            <person name="Mastronunzio J.E."/>
            <person name="Mullin B.C."/>
            <person name="Niemann J."/>
            <person name="Pujic P."/>
            <person name="Rawnsley T."/>
            <person name="Rouy Z."/>
            <person name="Schenowitz C."/>
            <person name="Sellstedt A."/>
            <person name="Tavares F."/>
            <person name="Tomkins J.P."/>
            <person name="Vallenet D."/>
            <person name="Valverde C."/>
            <person name="Wall L.G."/>
            <person name="Wang Y."/>
            <person name="Medigue C."/>
            <person name="Benson D.R."/>
        </authorList>
    </citation>
    <scope>NUCLEOTIDE SEQUENCE [LARGE SCALE GENOMIC DNA]</scope>
    <source>
        <strain evidence="4">DSM 45986 / CECT 9034 / ACN14a</strain>
    </source>
</reference>
<feature type="transmembrane region" description="Helical" evidence="2">
    <location>
        <begin position="483"/>
        <end position="502"/>
    </location>
</feature>
<feature type="transmembrane region" description="Helical" evidence="2">
    <location>
        <begin position="346"/>
        <end position="365"/>
    </location>
</feature>
<dbReference type="HOGENOM" id="CLU_422592_0_0_11"/>
<proteinExistence type="predicted"/>
<accession>Q0RGM1</accession>
<feature type="transmembrane region" description="Helical" evidence="2">
    <location>
        <begin position="153"/>
        <end position="173"/>
    </location>
</feature>
<feature type="transmembrane region" description="Helical" evidence="2">
    <location>
        <begin position="372"/>
        <end position="392"/>
    </location>
</feature>
<dbReference type="Pfam" id="PF09913">
    <property type="entry name" value="DUF2142"/>
    <property type="match status" value="1"/>
</dbReference>
<evidence type="ECO:0000256" key="1">
    <source>
        <dbReference type="SAM" id="MobiDB-lite"/>
    </source>
</evidence>
<keyword evidence="4" id="KW-1185">Reference proteome</keyword>
<keyword evidence="2" id="KW-1133">Transmembrane helix</keyword>
<feature type="transmembrane region" description="Helical" evidence="2">
    <location>
        <begin position="404"/>
        <end position="425"/>
    </location>
</feature>
<keyword evidence="2" id="KW-0472">Membrane</keyword>
<evidence type="ECO:0000313" key="4">
    <source>
        <dbReference type="Proteomes" id="UP000000657"/>
    </source>
</evidence>
<feature type="transmembrane region" description="Helical" evidence="2">
    <location>
        <begin position="193"/>
        <end position="217"/>
    </location>
</feature>
<evidence type="ECO:0000256" key="2">
    <source>
        <dbReference type="SAM" id="Phobius"/>
    </source>
</evidence>
<dbReference type="OrthoDB" id="3218260at2"/>
<dbReference type="KEGG" id="fal:FRAAL4725"/>
<dbReference type="RefSeq" id="WP_011605840.1">
    <property type="nucleotide sequence ID" value="NC_008278.1"/>
</dbReference>
<evidence type="ECO:0000313" key="3">
    <source>
        <dbReference type="EMBL" id="CAJ63366.1"/>
    </source>
</evidence>
<dbReference type="eggNOG" id="COG5305">
    <property type="taxonomic scope" value="Bacteria"/>
</dbReference>
<dbReference type="Proteomes" id="UP000000657">
    <property type="component" value="Chromosome"/>
</dbReference>